<dbReference type="AlphaFoldDB" id="A0A8S9QA31"/>
<evidence type="ECO:0000313" key="2">
    <source>
        <dbReference type="EMBL" id="KAF3536703.1"/>
    </source>
</evidence>
<dbReference type="Proteomes" id="UP000712600">
    <property type="component" value="Unassembled WGS sequence"/>
</dbReference>
<evidence type="ECO:0000313" key="3">
    <source>
        <dbReference type="Proteomes" id="UP000712600"/>
    </source>
</evidence>
<reference evidence="2" key="1">
    <citation type="submission" date="2019-12" db="EMBL/GenBank/DDBJ databases">
        <title>Genome sequencing and annotation of Brassica cretica.</title>
        <authorList>
            <person name="Studholme D.J."/>
            <person name="Sarris P."/>
        </authorList>
    </citation>
    <scope>NUCLEOTIDE SEQUENCE</scope>
    <source>
        <strain evidence="2">PFS-109/04</strain>
        <tissue evidence="2">Leaf</tissue>
    </source>
</reference>
<feature type="compositionally biased region" description="Basic and acidic residues" evidence="1">
    <location>
        <begin position="17"/>
        <end position="34"/>
    </location>
</feature>
<feature type="region of interest" description="Disordered" evidence="1">
    <location>
        <begin position="17"/>
        <end position="86"/>
    </location>
</feature>
<organism evidence="2 3">
    <name type="scientific">Brassica cretica</name>
    <name type="common">Mustard</name>
    <dbReference type="NCBI Taxonomy" id="69181"/>
    <lineage>
        <taxon>Eukaryota</taxon>
        <taxon>Viridiplantae</taxon>
        <taxon>Streptophyta</taxon>
        <taxon>Embryophyta</taxon>
        <taxon>Tracheophyta</taxon>
        <taxon>Spermatophyta</taxon>
        <taxon>Magnoliopsida</taxon>
        <taxon>eudicotyledons</taxon>
        <taxon>Gunneridae</taxon>
        <taxon>Pentapetalae</taxon>
        <taxon>rosids</taxon>
        <taxon>malvids</taxon>
        <taxon>Brassicales</taxon>
        <taxon>Brassicaceae</taxon>
        <taxon>Brassiceae</taxon>
        <taxon>Brassica</taxon>
    </lineage>
</organism>
<name>A0A8S9QA31_BRACR</name>
<feature type="compositionally biased region" description="Polar residues" evidence="1">
    <location>
        <begin position="37"/>
        <end position="72"/>
    </location>
</feature>
<dbReference type="EMBL" id="QGKX02001290">
    <property type="protein sequence ID" value="KAF3536703.1"/>
    <property type="molecule type" value="Genomic_DNA"/>
</dbReference>
<feature type="region of interest" description="Disordered" evidence="1">
    <location>
        <begin position="164"/>
        <end position="184"/>
    </location>
</feature>
<evidence type="ECO:0000256" key="1">
    <source>
        <dbReference type="SAM" id="MobiDB-lite"/>
    </source>
</evidence>
<accession>A0A8S9QA31</accession>
<feature type="compositionally biased region" description="Basic and acidic residues" evidence="1">
    <location>
        <begin position="212"/>
        <end position="228"/>
    </location>
</feature>
<comment type="caution">
    <text evidence="2">The sequence shown here is derived from an EMBL/GenBank/DDBJ whole genome shotgun (WGS) entry which is preliminary data.</text>
</comment>
<feature type="region of interest" description="Disordered" evidence="1">
    <location>
        <begin position="197"/>
        <end position="244"/>
    </location>
</feature>
<gene>
    <name evidence="2" type="ORF">F2Q69_00022234</name>
</gene>
<proteinExistence type="predicted"/>
<protein>
    <submittedName>
        <fullName evidence="2">Uncharacterized protein</fullName>
    </submittedName>
</protein>
<sequence>MTIELDHRSIFEEEYRSIFTPEHRSKEKRAESPFEARSSSIDNNTCSSIDFYQPPSTQTLVPSTDTRSPLSTEDTHLPSTGIFHPTSIDTSVPTSIDSEPQNMVATLILLRDDRGNLHDQEGHLLVKEEKLQEGDFEVESLMSFGGSHWCRSTPSHEHRSTEVIQNRSTSSHGHCSTTPTESTASCKAVRIMTHEEFAAKHPHPPSPVYVNIDRHSDPTVNRHQETVTDRQPQAPIDRRAPICT</sequence>